<evidence type="ECO:0000256" key="2">
    <source>
        <dbReference type="ARBA" id="ARBA00010581"/>
    </source>
</evidence>
<gene>
    <name evidence="9" type="ORF">FEZ63_04150</name>
</gene>
<dbReference type="PANTHER" id="PTHR11403">
    <property type="entry name" value="CYTOCHROME C OXIDASE SUBUNIT III"/>
    <property type="match status" value="1"/>
</dbReference>
<dbReference type="Pfam" id="PF00510">
    <property type="entry name" value="COX3"/>
    <property type="match status" value="1"/>
</dbReference>
<feature type="transmembrane region" description="Helical" evidence="7">
    <location>
        <begin position="51"/>
        <end position="71"/>
    </location>
</feature>
<protein>
    <submittedName>
        <fullName evidence="9">Cytochrome-c oxidase</fullName>
    </submittedName>
</protein>
<evidence type="ECO:0000256" key="4">
    <source>
        <dbReference type="ARBA" id="ARBA00022989"/>
    </source>
</evidence>
<comment type="subcellular location">
    <subcellularLocation>
        <location evidence="6">Cell membrane</location>
        <topology evidence="6">Multi-pass membrane protein</topology>
    </subcellularLocation>
    <subcellularLocation>
        <location evidence="1">Membrane</location>
        <topology evidence="1">Multi-pass membrane protein</topology>
    </subcellularLocation>
</comment>
<dbReference type="InterPro" id="IPR035973">
    <property type="entry name" value="Cyt_c_oxidase_su3-like_sf"/>
</dbReference>
<evidence type="ECO:0000256" key="6">
    <source>
        <dbReference type="RuleBase" id="RU003376"/>
    </source>
</evidence>
<keyword evidence="5 7" id="KW-0472">Membrane</keyword>
<dbReference type="GO" id="GO:0004129">
    <property type="term" value="F:cytochrome-c oxidase activity"/>
    <property type="evidence" value="ECO:0007669"/>
    <property type="project" value="InterPro"/>
</dbReference>
<proteinExistence type="inferred from homology"/>
<dbReference type="Proteomes" id="UP000325684">
    <property type="component" value="Unassembled WGS sequence"/>
</dbReference>
<dbReference type="PROSITE" id="PS50253">
    <property type="entry name" value="COX3"/>
    <property type="match status" value="1"/>
</dbReference>
<dbReference type="Gene3D" id="1.20.120.80">
    <property type="entry name" value="Cytochrome c oxidase, subunit III, four-helix bundle"/>
    <property type="match status" value="1"/>
</dbReference>
<dbReference type="OrthoDB" id="9808200at2"/>
<feature type="transmembrane region" description="Helical" evidence="7">
    <location>
        <begin position="158"/>
        <end position="182"/>
    </location>
</feature>
<dbReference type="SUPFAM" id="SSF81452">
    <property type="entry name" value="Cytochrome c oxidase subunit III-like"/>
    <property type="match status" value="1"/>
</dbReference>
<keyword evidence="10" id="KW-1185">Reference proteome</keyword>
<dbReference type="PANTHER" id="PTHR11403:SF10">
    <property type="entry name" value="CYTOCHROME C OXIDASE"/>
    <property type="match status" value="1"/>
</dbReference>
<evidence type="ECO:0000256" key="1">
    <source>
        <dbReference type="ARBA" id="ARBA00004141"/>
    </source>
</evidence>
<evidence type="ECO:0000259" key="8">
    <source>
        <dbReference type="PROSITE" id="PS50253"/>
    </source>
</evidence>
<keyword evidence="3 6" id="KW-0812">Transmembrane</keyword>
<dbReference type="AlphaFoldDB" id="A0A5N3PFY8"/>
<dbReference type="InterPro" id="IPR024791">
    <property type="entry name" value="Cyt_c/ubiquinol_Oxase_su3"/>
</dbReference>
<evidence type="ECO:0000313" key="10">
    <source>
        <dbReference type="Proteomes" id="UP000325684"/>
    </source>
</evidence>
<dbReference type="GO" id="GO:0005886">
    <property type="term" value="C:plasma membrane"/>
    <property type="evidence" value="ECO:0007669"/>
    <property type="project" value="UniProtKB-SubCell"/>
</dbReference>
<keyword evidence="4 7" id="KW-1133">Transmembrane helix</keyword>
<feature type="domain" description="Heme-copper oxidase subunit III family profile" evidence="8">
    <location>
        <begin position="1"/>
        <end position="223"/>
    </location>
</feature>
<accession>A0A5N3PFY8</accession>
<dbReference type="RefSeq" id="WP_150942377.1">
    <property type="nucleotide sequence ID" value="NZ_VCMV01000004.1"/>
</dbReference>
<comment type="similarity">
    <text evidence="2 6">Belongs to the cytochrome c oxidase subunit 3 family.</text>
</comment>
<dbReference type="InterPro" id="IPR000298">
    <property type="entry name" value="Cyt_c_oxidase-like_su3"/>
</dbReference>
<evidence type="ECO:0000313" key="9">
    <source>
        <dbReference type="EMBL" id="KAB0268641.1"/>
    </source>
</evidence>
<dbReference type="EMBL" id="VCMV01000004">
    <property type="protein sequence ID" value="KAB0268641.1"/>
    <property type="molecule type" value="Genomic_DNA"/>
</dbReference>
<feature type="transmembrane region" description="Helical" evidence="7">
    <location>
        <begin position="203"/>
        <end position="222"/>
    </location>
</feature>
<name>A0A5N3PFY8_9HYPH</name>
<dbReference type="CDD" id="cd02865">
    <property type="entry name" value="Heme_Cu_Oxidase_III_2"/>
    <property type="match status" value="1"/>
</dbReference>
<evidence type="ECO:0000256" key="5">
    <source>
        <dbReference type="ARBA" id="ARBA00023136"/>
    </source>
</evidence>
<reference evidence="9 10" key="1">
    <citation type="journal article" date="2019" name="Microorganisms">
        <title>Genome Insights into the Novel Species Microvirga brassicacearum, a Rapeseed Endophyte with Biotechnological Potential.</title>
        <authorList>
            <person name="Jimenez-Gomez A."/>
            <person name="Saati-Santamaria Z."/>
            <person name="Igual J.M."/>
            <person name="Rivas R."/>
            <person name="Mateos P.F."/>
            <person name="Garcia-Fraile P."/>
        </authorList>
    </citation>
    <scope>NUCLEOTIDE SEQUENCE [LARGE SCALE GENOMIC DNA]</scope>
    <source>
        <strain evidence="9 10">CDVBN77</strain>
    </source>
</reference>
<dbReference type="InterPro" id="IPR013833">
    <property type="entry name" value="Cyt_c_oxidase_su3_a-hlx"/>
</dbReference>
<sequence length="234" mass="25650">MSSIILFLVVIGTIGAWWLSKQRLMAKPWLEEGIHGGFPGLESSPVPASKIGLGIFLAVVGALFALLISAYSMRMQMSDWRPVPNQTMLWPVTGLLVMSGAALEWAKVAARTRDLEALKAALVAAGLFALAFLAGQLLVLRRLTEVGLVLTNNPANSFFFLIIGLHGLHILGGLVALGRTIYKTHRTRDPDRLRLSVSLCATYWHFLLAVWLVLFALLTGWAEDFVAICRQLLT</sequence>
<dbReference type="GO" id="GO:0019646">
    <property type="term" value="P:aerobic electron transport chain"/>
    <property type="evidence" value="ECO:0007669"/>
    <property type="project" value="InterPro"/>
</dbReference>
<comment type="caution">
    <text evidence="9">The sequence shown here is derived from an EMBL/GenBank/DDBJ whole genome shotgun (WGS) entry which is preliminary data.</text>
</comment>
<evidence type="ECO:0000256" key="3">
    <source>
        <dbReference type="ARBA" id="ARBA00022692"/>
    </source>
</evidence>
<evidence type="ECO:0000256" key="7">
    <source>
        <dbReference type="SAM" id="Phobius"/>
    </source>
</evidence>
<organism evidence="9 10">
    <name type="scientific">Microvirga brassicacearum</name>
    <dbReference type="NCBI Taxonomy" id="2580413"/>
    <lineage>
        <taxon>Bacteria</taxon>
        <taxon>Pseudomonadati</taxon>
        <taxon>Pseudomonadota</taxon>
        <taxon>Alphaproteobacteria</taxon>
        <taxon>Hyphomicrobiales</taxon>
        <taxon>Methylobacteriaceae</taxon>
        <taxon>Microvirga</taxon>
    </lineage>
</organism>
<feature type="transmembrane region" description="Helical" evidence="7">
    <location>
        <begin position="117"/>
        <end position="138"/>
    </location>
</feature>